<organism evidence="2 3">
    <name type="scientific">Nostocoides australiense Ben110</name>
    <dbReference type="NCBI Taxonomy" id="1193182"/>
    <lineage>
        <taxon>Bacteria</taxon>
        <taxon>Bacillati</taxon>
        <taxon>Actinomycetota</taxon>
        <taxon>Actinomycetes</taxon>
        <taxon>Micrococcales</taxon>
        <taxon>Intrasporangiaceae</taxon>
        <taxon>Nostocoides</taxon>
    </lineage>
</organism>
<name>W6JTX0_9MICO</name>
<evidence type="ECO:0000313" key="3">
    <source>
        <dbReference type="Proteomes" id="UP000035763"/>
    </source>
</evidence>
<dbReference type="AlphaFoldDB" id="W6JTX0"/>
<sequence length="83" mass="8660">MSTANTLLALLEPEAQHGYTLKQRYDAYFALRRPLAFGRCMPRWVASSGTGSPSSPRSSRAPGRSGASIGSPPTGSPGSMSGC</sequence>
<gene>
    <name evidence="2" type="ORF">BN11_120019</name>
</gene>
<dbReference type="Proteomes" id="UP000035763">
    <property type="component" value="Unassembled WGS sequence"/>
</dbReference>
<dbReference type="EMBL" id="CAJA01000024">
    <property type="protein sequence ID" value="CCH71916.1"/>
    <property type="molecule type" value="Genomic_DNA"/>
</dbReference>
<protein>
    <submittedName>
        <fullName evidence="2">Uncharacterized protein</fullName>
    </submittedName>
</protein>
<evidence type="ECO:0000313" key="2">
    <source>
        <dbReference type="EMBL" id="CCH71916.1"/>
    </source>
</evidence>
<reference evidence="2 3" key="1">
    <citation type="journal article" date="2013" name="ISME J.">
        <title>A metabolic model for members of the genus Tetrasphaera involved in enhanced biological phosphorus removal.</title>
        <authorList>
            <person name="Kristiansen R."/>
            <person name="Nguyen H.T.T."/>
            <person name="Saunders A.M."/>
            <person name="Nielsen J.L."/>
            <person name="Wimmer R."/>
            <person name="Le V.Q."/>
            <person name="McIlroy S.J."/>
            <person name="Petrovski S."/>
            <person name="Seviour R.J."/>
            <person name="Calteau A."/>
            <person name="Nielsen K.L."/>
            <person name="Nielsen P.H."/>
        </authorList>
    </citation>
    <scope>NUCLEOTIDE SEQUENCE [LARGE SCALE GENOMIC DNA]</scope>
    <source>
        <strain evidence="2 3">Ben110</strain>
    </source>
</reference>
<evidence type="ECO:0000256" key="1">
    <source>
        <dbReference type="SAM" id="MobiDB-lite"/>
    </source>
</evidence>
<keyword evidence="3" id="KW-1185">Reference proteome</keyword>
<comment type="caution">
    <text evidence="2">The sequence shown here is derived from an EMBL/GenBank/DDBJ whole genome shotgun (WGS) entry which is preliminary data.</text>
</comment>
<proteinExistence type="predicted"/>
<dbReference type="STRING" id="1193182.BN11_120019"/>
<feature type="region of interest" description="Disordered" evidence="1">
    <location>
        <begin position="46"/>
        <end position="83"/>
    </location>
</feature>
<accession>W6JTX0</accession>